<evidence type="ECO:0000313" key="2">
    <source>
        <dbReference type="Proteomes" id="UP000321331"/>
    </source>
</evidence>
<organism evidence="1 2">
    <name type="scientific">Fusarium oxysporum f. sp. cubense</name>
    <dbReference type="NCBI Taxonomy" id="61366"/>
    <lineage>
        <taxon>Eukaryota</taxon>
        <taxon>Fungi</taxon>
        <taxon>Dikarya</taxon>
        <taxon>Ascomycota</taxon>
        <taxon>Pezizomycotina</taxon>
        <taxon>Sordariomycetes</taxon>
        <taxon>Hypocreomycetidae</taxon>
        <taxon>Hypocreales</taxon>
        <taxon>Nectriaceae</taxon>
        <taxon>Fusarium</taxon>
        <taxon>Fusarium oxysporum species complex</taxon>
    </lineage>
</organism>
<sequence>MEAHRSTTESREPWPPIVDECFRFQGSRPIFYMYVCHGKWSRERHMEQGRAFRTLPSSEPPGHDIVCKSVYGRHLAEYLERPYTYLEGIDWDFQALIEPIFLINSPKKTIPVAPCLRQVSNQPPFIVILKICLRDLGGTSFSVFPSYLDLLRVRMRLAARWDSAFQNTKAQAVSILFIFSSGIRQETETPHETLKA</sequence>
<dbReference type="AlphaFoldDB" id="A0A5C6T489"/>
<reference evidence="1 2" key="1">
    <citation type="submission" date="2019-07" db="EMBL/GenBank/DDBJ databases">
        <title>The First High-Quality Draft Genome Sequence of the Causal Agent of the Current Panama Disease Epidemic.</title>
        <authorList>
            <person name="Warmington R.J."/>
            <person name="Kay W."/>
            <person name="Jeffries A."/>
            <person name="Bebber D."/>
            <person name="Moore K."/>
            <person name="Studholme D.J."/>
        </authorList>
    </citation>
    <scope>NUCLEOTIDE SEQUENCE [LARGE SCALE GENOMIC DNA]</scope>
    <source>
        <strain evidence="1 2">TR4</strain>
    </source>
</reference>
<gene>
    <name evidence="1" type="ORF">FocTR4_00010048</name>
</gene>
<proteinExistence type="predicted"/>
<accession>A0A5C6T489</accession>
<dbReference type="EMBL" id="VMNF01000006">
    <property type="protein sequence ID" value="TXC05775.1"/>
    <property type="molecule type" value="Genomic_DNA"/>
</dbReference>
<dbReference type="Proteomes" id="UP000321331">
    <property type="component" value="Unassembled WGS sequence"/>
</dbReference>
<name>A0A5C6T489_FUSOC</name>
<protein>
    <submittedName>
        <fullName evidence="1">Uncharacterized protein</fullName>
    </submittedName>
</protein>
<evidence type="ECO:0000313" key="1">
    <source>
        <dbReference type="EMBL" id="TXC05775.1"/>
    </source>
</evidence>
<comment type="caution">
    <text evidence="1">The sequence shown here is derived from an EMBL/GenBank/DDBJ whole genome shotgun (WGS) entry which is preliminary data.</text>
</comment>